<dbReference type="OrthoDB" id="9798250at2"/>
<gene>
    <name evidence="1" type="ORF">AVO45_18190</name>
</gene>
<reference evidence="1 2" key="1">
    <citation type="submission" date="2015-12" db="EMBL/GenBank/DDBJ databases">
        <authorList>
            <person name="Shamseldin A."/>
            <person name="Moawad H."/>
            <person name="Abd El-Rahim W.M."/>
            <person name="Sadowsky M.J."/>
        </authorList>
    </citation>
    <scope>NUCLEOTIDE SEQUENCE [LARGE SCALE GENOMIC DNA]</scope>
    <source>
        <strain evidence="1 2">ZGT118</strain>
    </source>
</reference>
<dbReference type="RefSeq" id="WP_068345107.1">
    <property type="nucleotide sequence ID" value="NZ_LQBQ01000005.1"/>
</dbReference>
<name>A0A0X3UA61_9RHOB</name>
<dbReference type="EMBL" id="LQBQ01000005">
    <property type="protein sequence ID" value="KUJ84111.1"/>
    <property type="molecule type" value="Genomic_DNA"/>
</dbReference>
<dbReference type="NCBIfam" id="TIGR04282">
    <property type="entry name" value="glyco_like_cofC"/>
    <property type="match status" value="1"/>
</dbReference>
<dbReference type="PANTHER" id="PTHR36529">
    <property type="entry name" value="SLL1095 PROTEIN"/>
    <property type="match status" value="1"/>
</dbReference>
<dbReference type="InterPro" id="IPR029044">
    <property type="entry name" value="Nucleotide-diphossugar_trans"/>
</dbReference>
<dbReference type="SUPFAM" id="SSF53448">
    <property type="entry name" value="Nucleotide-diphospho-sugar transferases"/>
    <property type="match status" value="1"/>
</dbReference>
<comment type="caution">
    <text evidence="1">The sequence shown here is derived from an EMBL/GenBank/DDBJ whole genome shotgun (WGS) entry which is preliminary data.</text>
</comment>
<accession>A0A0X3UA61</accession>
<protein>
    <recommendedName>
        <fullName evidence="3">Glycosyltransferase</fullName>
    </recommendedName>
</protein>
<evidence type="ECO:0000313" key="2">
    <source>
        <dbReference type="Proteomes" id="UP000053791"/>
    </source>
</evidence>
<dbReference type="PANTHER" id="PTHR36529:SF1">
    <property type="entry name" value="GLYCOSYLTRANSFERASE"/>
    <property type="match status" value="1"/>
</dbReference>
<keyword evidence="2" id="KW-1185">Reference proteome</keyword>
<dbReference type="STRING" id="1685379.AVO45_18190"/>
<evidence type="ECO:0000313" key="1">
    <source>
        <dbReference type="EMBL" id="KUJ84111.1"/>
    </source>
</evidence>
<dbReference type="InterPro" id="IPR018641">
    <property type="entry name" value="Trfase_1_rSAM/seldom-assoc"/>
</dbReference>
<dbReference type="Pfam" id="PF09837">
    <property type="entry name" value="DUF2064"/>
    <property type="match status" value="1"/>
</dbReference>
<dbReference type="Proteomes" id="UP000053791">
    <property type="component" value="Unassembled WGS sequence"/>
</dbReference>
<sequence>MRRTLIIMVKEPRPGRVKTRLGRDIGHVGAAWWFRHQTRALIRRLRDPRWQIVLAVSPDREGTTSRVWPADLPRIAQGRGDLGRRMGRVLRSVPKGRVCLIGADIPGVTSAHVARAFAALGRAEMVFGPAEDGGYWLVGAQGRHVLPKGLFQGVRWSTEHALADTLASVAGRRVATVDLLRDVDSLSDLAATRTPSSMSSLLR</sequence>
<dbReference type="Gene3D" id="3.90.550.10">
    <property type="entry name" value="Spore Coat Polysaccharide Biosynthesis Protein SpsA, Chain A"/>
    <property type="match status" value="1"/>
</dbReference>
<proteinExistence type="predicted"/>
<evidence type="ECO:0008006" key="3">
    <source>
        <dbReference type="Google" id="ProtNLM"/>
    </source>
</evidence>
<organism evidence="1 2">
    <name type="scientific">Ruegeria marisrubri</name>
    <dbReference type="NCBI Taxonomy" id="1685379"/>
    <lineage>
        <taxon>Bacteria</taxon>
        <taxon>Pseudomonadati</taxon>
        <taxon>Pseudomonadota</taxon>
        <taxon>Alphaproteobacteria</taxon>
        <taxon>Rhodobacterales</taxon>
        <taxon>Roseobacteraceae</taxon>
        <taxon>Ruegeria</taxon>
    </lineage>
</organism>
<dbReference type="AlphaFoldDB" id="A0A0X3UA61"/>